<gene>
    <name evidence="1" type="ORF">L3Q82_021465</name>
</gene>
<comment type="caution">
    <text evidence="1">The sequence shown here is derived from an EMBL/GenBank/DDBJ whole genome shotgun (WGS) entry which is preliminary data.</text>
</comment>
<proteinExistence type="predicted"/>
<reference evidence="1" key="1">
    <citation type="submission" date="2022-04" db="EMBL/GenBank/DDBJ databases">
        <title>Jade perch genome.</title>
        <authorList>
            <person name="Chao B."/>
        </authorList>
    </citation>
    <scope>NUCLEOTIDE SEQUENCE</scope>
    <source>
        <strain evidence="1">CB-2022</strain>
    </source>
</reference>
<evidence type="ECO:0000313" key="2">
    <source>
        <dbReference type="Proteomes" id="UP000831701"/>
    </source>
</evidence>
<evidence type="ECO:0000313" key="1">
    <source>
        <dbReference type="EMBL" id="KAI3374938.1"/>
    </source>
</evidence>
<keyword evidence="2" id="KW-1185">Reference proteome</keyword>
<dbReference type="Proteomes" id="UP000831701">
    <property type="component" value="Chromosome 3"/>
</dbReference>
<protein>
    <submittedName>
        <fullName evidence="1">Uncharacterized protein</fullName>
    </submittedName>
</protein>
<dbReference type="EMBL" id="CM041533">
    <property type="protein sequence ID" value="KAI3374938.1"/>
    <property type="molecule type" value="Genomic_DNA"/>
</dbReference>
<accession>A0ACB8X5D6</accession>
<sequence>RQKEAVGVITDEATHAALHPRGLGIISEATCFVSEITGLRKHTVSQYCTTGSPNQGLSDVFSWCAETVADPASRDNQDTISGEPPSDVTTREPTQDTTEQAFSYDYDEVSHSPGVDKEEGVLGPGAITAIVIAVFLGASVLLALIVITLRKFTAS</sequence>
<organism evidence="1 2">
    <name type="scientific">Scortum barcoo</name>
    <name type="common">barcoo grunter</name>
    <dbReference type="NCBI Taxonomy" id="214431"/>
    <lineage>
        <taxon>Eukaryota</taxon>
        <taxon>Metazoa</taxon>
        <taxon>Chordata</taxon>
        <taxon>Craniata</taxon>
        <taxon>Vertebrata</taxon>
        <taxon>Euteleostomi</taxon>
        <taxon>Actinopterygii</taxon>
        <taxon>Neopterygii</taxon>
        <taxon>Teleostei</taxon>
        <taxon>Neoteleostei</taxon>
        <taxon>Acanthomorphata</taxon>
        <taxon>Eupercaria</taxon>
        <taxon>Centrarchiformes</taxon>
        <taxon>Terapontoidei</taxon>
        <taxon>Terapontidae</taxon>
        <taxon>Scortum</taxon>
    </lineage>
</organism>
<feature type="non-terminal residue" evidence="1">
    <location>
        <position position="1"/>
    </location>
</feature>
<name>A0ACB8X5D6_9TELE</name>